<proteinExistence type="predicted"/>
<keyword evidence="1" id="KW-0472">Membrane</keyword>
<gene>
    <name evidence="2" type="ORF">DQQ10_14265</name>
</gene>
<protein>
    <submittedName>
        <fullName evidence="2">Uncharacterized protein</fullName>
    </submittedName>
</protein>
<evidence type="ECO:0000256" key="1">
    <source>
        <dbReference type="SAM" id="Phobius"/>
    </source>
</evidence>
<feature type="transmembrane region" description="Helical" evidence="1">
    <location>
        <begin position="59"/>
        <end position="80"/>
    </location>
</feature>
<feature type="transmembrane region" description="Helical" evidence="1">
    <location>
        <begin position="166"/>
        <end position="185"/>
    </location>
</feature>
<name>A0A364Y3Z9_9BACT</name>
<accession>A0A364Y3Z9</accession>
<feature type="transmembrane region" description="Helical" evidence="1">
    <location>
        <begin position="140"/>
        <end position="160"/>
    </location>
</feature>
<sequence length="342" mass="38349">MAGLVCGETFLRVGDRFLGAFIPVPIVIGISVAMAVGALLHAVIWHAREKKTRVASEQVFAFWVGAICYGIAFDLIMFGFQKIFHLQFTAPLAMLDEPFSSFSRQWLTWSYFGRSYGFACVIALSQIAGSLLLLFNRTRLLGVVVLFPVMLNIILIDYFYELDPGVMLHALILFLGIVYLLALDYQRLVDFFLRFRSAETSLQMPRSVKEAARLSVLIIPLFLIALFGSPDKHPTLTGKYAVKNMIVNGTEGIAQTCTDSLLTLVYFDIANECVFEFNGQKRRMYGTYALEETKGSMSTKWHYPPSAIDRQFQGVLQQLGKGEVQLTGTFKNDSVSIRLAKL</sequence>
<dbReference type="Proteomes" id="UP000251889">
    <property type="component" value="Unassembled WGS sequence"/>
</dbReference>
<feature type="transmembrane region" description="Helical" evidence="1">
    <location>
        <begin position="211"/>
        <end position="229"/>
    </location>
</feature>
<dbReference type="AlphaFoldDB" id="A0A364Y3Z9"/>
<comment type="caution">
    <text evidence="2">The sequence shown here is derived from an EMBL/GenBank/DDBJ whole genome shotgun (WGS) entry which is preliminary data.</text>
</comment>
<dbReference type="EMBL" id="QMFY01000006">
    <property type="protein sequence ID" value="RAW00739.1"/>
    <property type="molecule type" value="Genomic_DNA"/>
</dbReference>
<keyword evidence="1" id="KW-1133">Transmembrane helix</keyword>
<feature type="transmembrane region" description="Helical" evidence="1">
    <location>
        <begin position="20"/>
        <end position="47"/>
    </location>
</feature>
<keyword evidence="1" id="KW-0812">Transmembrane</keyword>
<keyword evidence="3" id="KW-1185">Reference proteome</keyword>
<evidence type="ECO:0000313" key="3">
    <source>
        <dbReference type="Proteomes" id="UP000251889"/>
    </source>
</evidence>
<feature type="transmembrane region" description="Helical" evidence="1">
    <location>
        <begin position="116"/>
        <end position="135"/>
    </location>
</feature>
<organism evidence="2 3">
    <name type="scientific">Pseudochryseolinea flava</name>
    <dbReference type="NCBI Taxonomy" id="2059302"/>
    <lineage>
        <taxon>Bacteria</taxon>
        <taxon>Pseudomonadati</taxon>
        <taxon>Bacteroidota</taxon>
        <taxon>Cytophagia</taxon>
        <taxon>Cytophagales</taxon>
        <taxon>Fulvivirgaceae</taxon>
        <taxon>Pseudochryseolinea</taxon>
    </lineage>
</organism>
<evidence type="ECO:0000313" key="2">
    <source>
        <dbReference type="EMBL" id="RAW00739.1"/>
    </source>
</evidence>
<reference evidence="2 3" key="1">
    <citation type="submission" date="2018-06" db="EMBL/GenBank/DDBJ databases">
        <title>Chryseolinea flavus sp. nov., a member of the phylum Bacteroidetes isolated from soil.</title>
        <authorList>
            <person name="Li Y."/>
            <person name="Wang J."/>
        </authorList>
    </citation>
    <scope>NUCLEOTIDE SEQUENCE [LARGE SCALE GENOMIC DNA]</scope>
    <source>
        <strain evidence="2 3">SDU1-6</strain>
    </source>
</reference>